<evidence type="ECO:0000313" key="2">
    <source>
        <dbReference type="EMBL" id="MEE6260126.1"/>
    </source>
</evidence>
<keyword evidence="3" id="KW-1185">Reference proteome</keyword>
<accession>A0ABU7RUF7</accession>
<sequence length="346" mass="38838">MDLLEKAEGFVQGLDPPEQVRAAWRRLIHALRFGGHVPKGWHLVHPGRNTGDLVIELRRGRHPSKQYQPTSRSSVPVPELLVDPHPVIDRLRKQPSRLPESDESRSRTLMLLQALCLEAEKRAWAVRRGTDALLSVVVDEQPLQVRVREEKGARWTLRLVLTVTDADAGVAEWTDYARKRLEDELPAILTDLRQRGRRLRDRRDAAERAEQARLQQERDRAVTAHRDQILRQQVAAWLLAENIRSYCTDLVTAGMRIDDPWLAWAHTYADDLDPLADPPGGPTIHRHRRPCPHRDSSTPRGLLLRRPTSRGTRTAAGTTASTSAPKAGTAAGRPSRVPASSACPPG</sequence>
<evidence type="ECO:0008006" key="4">
    <source>
        <dbReference type="Google" id="ProtNLM"/>
    </source>
</evidence>
<comment type="caution">
    <text evidence="2">The sequence shown here is derived from an EMBL/GenBank/DDBJ whole genome shotgun (WGS) entry which is preliminary data.</text>
</comment>
<evidence type="ECO:0000313" key="3">
    <source>
        <dbReference type="Proteomes" id="UP001332243"/>
    </source>
</evidence>
<name>A0ABU7RUF7_9ACTN</name>
<reference evidence="2 3" key="1">
    <citation type="submission" date="2024-01" db="EMBL/GenBank/DDBJ databases">
        <title>Genome insights into Plantactinospora sonchi sp. nov.</title>
        <authorList>
            <person name="Wang L."/>
        </authorList>
    </citation>
    <scope>NUCLEOTIDE SEQUENCE [LARGE SCALE GENOMIC DNA]</scope>
    <source>
        <strain evidence="2 3">NEAU-QY2</strain>
    </source>
</reference>
<dbReference type="RefSeq" id="WP_331215254.1">
    <property type="nucleotide sequence ID" value="NZ_JAZGQK010000013.1"/>
</dbReference>
<organism evidence="2 3">
    <name type="scientific">Plantactinospora sonchi</name>
    <dbReference type="NCBI Taxonomy" id="1544735"/>
    <lineage>
        <taxon>Bacteria</taxon>
        <taxon>Bacillati</taxon>
        <taxon>Actinomycetota</taxon>
        <taxon>Actinomycetes</taxon>
        <taxon>Micromonosporales</taxon>
        <taxon>Micromonosporaceae</taxon>
        <taxon>Plantactinospora</taxon>
    </lineage>
</organism>
<feature type="compositionally biased region" description="Low complexity" evidence="1">
    <location>
        <begin position="305"/>
        <end position="332"/>
    </location>
</feature>
<protein>
    <recommendedName>
        <fullName evidence="4">PE-PGRS family protein</fullName>
    </recommendedName>
</protein>
<proteinExistence type="predicted"/>
<dbReference type="Proteomes" id="UP001332243">
    <property type="component" value="Unassembled WGS sequence"/>
</dbReference>
<feature type="region of interest" description="Disordered" evidence="1">
    <location>
        <begin position="275"/>
        <end position="346"/>
    </location>
</feature>
<gene>
    <name evidence="2" type="ORF">V1633_16670</name>
</gene>
<evidence type="ECO:0000256" key="1">
    <source>
        <dbReference type="SAM" id="MobiDB-lite"/>
    </source>
</evidence>
<dbReference type="EMBL" id="JAZGQK010000013">
    <property type="protein sequence ID" value="MEE6260126.1"/>
    <property type="molecule type" value="Genomic_DNA"/>
</dbReference>